<dbReference type="InterPro" id="IPR043188">
    <property type="entry name" value="DCDC1"/>
</dbReference>
<dbReference type="InterPro" id="IPR056415">
    <property type="entry name" value="DCX2_DCDC1"/>
</dbReference>
<dbReference type="GO" id="GO:1902412">
    <property type="term" value="P:regulation of mitotic cytokinesis"/>
    <property type="evidence" value="ECO:0007669"/>
    <property type="project" value="InterPro"/>
</dbReference>
<reference evidence="3 4" key="1">
    <citation type="journal article" date="2018" name="Sci. Rep.">
        <title>Genomic signatures of local adaptation to the degree of environmental predictability in rotifers.</title>
        <authorList>
            <person name="Franch-Gras L."/>
            <person name="Hahn C."/>
            <person name="Garcia-Roger E.M."/>
            <person name="Carmona M.J."/>
            <person name="Serra M."/>
            <person name="Gomez A."/>
        </authorList>
    </citation>
    <scope>NUCLEOTIDE SEQUENCE [LARGE SCALE GENOMIC DNA]</scope>
    <source>
        <strain evidence="3">HYR1</strain>
    </source>
</reference>
<dbReference type="GO" id="GO:0030496">
    <property type="term" value="C:midbody"/>
    <property type="evidence" value="ECO:0007669"/>
    <property type="project" value="TreeGrafter"/>
</dbReference>
<dbReference type="PROSITE" id="PS50231">
    <property type="entry name" value="RICIN_B_LECTIN"/>
    <property type="match status" value="1"/>
</dbReference>
<dbReference type="GO" id="GO:0035556">
    <property type="term" value="P:intracellular signal transduction"/>
    <property type="evidence" value="ECO:0007669"/>
    <property type="project" value="InterPro"/>
</dbReference>
<keyword evidence="4" id="KW-1185">Reference proteome</keyword>
<evidence type="ECO:0000313" key="3">
    <source>
        <dbReference type="EMBL" id="RNA38972.1"/>
    </source>
</evidence>
<dbReference type="SUPFAM" id="SSF89837">
    <property type="entry name" value="Doublecortin (DC)"/>
    <property type="match status" value="1"/>
</dbReference>
<dbReference type="Proteomes" id="UP000276133">
    <property type="component" value="Unassembled WGS sequence"/>
</dbReference>
<dbReference type="AlphaFoldDB" id="A0A3M7STD8"/>
<dbReference type="EMBL" id="REGN01000798">
    <property type="protein sequence ID" value="RNA38972.1"/>
    <property type="molecule type" value="Genomic_DNA"/>
</dbReference>
<dbReference type="CDD" id="cd17158">
    <property type="entry name" value="DCX3_DCDC5"/>
    <property type="match status" value="1"/>
</dbReference>
<dbReference type="GO" id="GO:0008017">
    <property type="term" value="F:microtubule binding"/>
    <property type="evidence" value="ECO:0007669"/>
    <property type="project" value="InterPro"/>
</dbReference>
<evidence type="ECO:0000313" key="4">
    <source>
        <dbReference type="Proteomes" id="UP000276133"/>
    </source>
</evidence>
<dbReference type="InterPro" id="IPR035992">
    <property type="entry name" value="Ricin_B-like_lectins"/>
</dbReference>
<feature type="region of interest" description="Disordered" evidence="1">
    <location>
        <begin position="405"/>
        <end position="444"/>
    </location>
</feature>
<name>A0A3M7STD8_BRAPC</name>
<comment type="caution">
    <text evidence="3">The sequence shown here is derived from an EMBL/GenBank/DDBJ whole genome shotgun (WGS) entry which is preliminary data.</text>
</comment>
<feature type="compositionally biased region" description="Basic and acidic residues" evidence="1">
    <location>
        <begin position="1"/>
        <end position="17"/>
    </location>
</feature>
<proteinExistence type="predicted"/>
<feature type="region of interest" description="Disordered" evidence="1">
    <location>
        <begin position="1"/>
        <end position="49"/>
    </location>
</feature>
<dbReference type="SUPFAM" id="SSF50370">
    <property type="entry name" value="Ricin B-like lectins"/>
    <property type="match status" value="1"/>
</dbReference>
<feature type="compositionally biased region" description="Basic and acidic residues" evidence="1">
    <location>
        <begin position="422"/>
        <end position="444"/>
    </location>
</feature>
<dbReference type="STRING" id="10195.A0A3M7STD8"/>
<accession>A0A3M7STD8</accession>
<organism evidence="3 4">
    <name type="scientific">Brachionus plicatilis</name>
    <name type="common">Marine rotifer</name>
    <name type="synonym">Brachionus muelleri</name>
    <dbReference type="NCBI Taxonomy" id="10195"/>
    <lineage>
        <taxon>Eukaryota</taxon>
        <taxon>Metazoa</taxon>
        <taxon>Spiralia</taxon>
        <taxon>Gnathifera</taxon>
        <taxon>Rotifera</taxon>
        <taxon>Eurotatoria</taxon>
        <taxon>Monogononta</taxon>
        <taxon>Pseudotrocha</taxon>
        <taxon>Ploima</taxon>
        <taxon>Brachionidae</taxon>
        <taxon>Brachionus</taxon>
    </lineage>
</organism>
<feature type="compositionally biased region" description="Basic residues" evidence="1">
    <location>
        <begin position="40"/>
        <end position="49"/>
    </location>
</feature>
<evidence type="ECO:0000259" key="2">
    <source>
        <dbReference type="Pfam" id="PF24478"/>
    </source>
</evidence>
<protein>
    <submittedName>
        <fullName evidence="3">Doublecortin domain-containing 5</fullName>
    </submittedName>
</protein>
<dbReference type="PANTHER" id="PTHR46302:SF3">
    <property type="entry name" value="DOUBLECORTIN DOMAIN-CONTAINING PROTEIN 1"/>
    <property type="match status" value="1"/>
</dbReference>
<sequence>MEGVFEKKTEENEHQEENGNAEGLSKSQSFDQELGERFKPKPRRSIKNRKYSSQKFAYNKIQGFIYSIDNPNYVFGVHDVENTQSEVILMKKNEDNINQRWIYRPDGTFACKARSTLVLTVKIPPIENNDIDINLLETDSNYMQKSIIKGSQITVQQLVDFENGNAHQKWMVDEEIGFIYAFATNTENIAITAANKAGICSYYVTYDKEMSQNGYCCEFMVENKNQPGQVTSKTEKNFVCLSCAAATRGKFRLTKLSNLKNFSCFIGKSSNKNLKNFDGFKFLHDKVDLSSPEIEKTFLSWYSKLIGWRKLTNAKTVLNELSCSKNINFIKIMAYKNGDGWTKSGELIISSSVNGLLEQATSRLQLTQAARRLYTQDGTMILDVPDLITWLVEFYQKQLNKTESNKNEKLVNQDKTNSNRSAESKNLLEKVDFNEDNIKDNSRK</sequence>
<dbReference type="PANTHER" id="PTHR46302">
    <property type="entry name" value="DOUBLECORTIN DOMAIN-CONTAINING PROTEIN 1"/>
    <property type="match status" value="1"/>
</dbReference>
<feature type="domain" description="DCDC1 second doublecortin-like" evidence="2">
    <location>
        <begin position="328"/>
        <end position="387"/>
    </location>
</feature>
<dbReference type="OrthoDB" id="10067468at2759"/>
<evidence type="ECO:0000256" key="1">
    <source>
        <dbReference type="SAM" id="MobiDB-lite"/>
    </source>
</evidence>
<dbReference type="Pfam" id="PF24478">
    <property type="entry name" value="DCX2_DCDC1"/>
    <property type="match status" value="1"/>
</dbReference>
<dbReference type="Gene3D" id="2.80.10.50">
    <property type="match status" value="1"/>
</dbReference>
<dbReference type="InterPro" id="IPR036572">
    <property type="entry name" value="Doublecortin_dom_sf"/>
</dbReference>
<gene>
    <name evidence="3" type="ORF">BpHYR1_041649</name>
</gene>